<sequence>MELISYRQMYQDAGLNSDTACNISRAYVHIFMNIEINSPYLNPTENLREIVKDRVESLMHLEAGQGHSQETLRKNYNRLSTSDKIPNIILKECQLNL</sequence>
<evidence type="ECO:0000313" key="1">
    <source>
        <dbReference type="Proteomes" id="UP000887565"/>
    </source>
</evidence>
<protein>
    <submittedName>
        <fullName evidence="2">Uncharacterized protein</fullName>
    </submittedName>
</protein>
<dbReference type="Proteomes" id="UP000887565">
    <property type="component" value="Unplaced"/>
</dbReference>
<name>A0A915HHB4_ROMCU</name>
<evidence type="ECO:0000313" key="2">
    <source>
        <dbReference type="WBParaSite" id="nRc.2.0.1.t01013-RA"/>
    </source>
</evidence>
<accession>A0A915HHB4</accession>
<organism evidence="1 2">
    <name type="scientific">Romanomermis culicivorax</name>
    <name type="common">Nematode worm</name>
    <dbReference type="NCBI Taxonomy" id="13658"/>
    <lineage>
        <taxon>Eukaryota</taxon>
        <taxon>Metazoa</taxon>
        <taxon>Ecdysozoa</taxon>
        <taxon>Nematoda</taxon>
        <taxon>Enoplea</taxon>
        <taxon>Dorylaimia</taxon>
        <taxon>Mermithida</taxon>
        <taxon>Mermithoidea</taxon>
        <taxon>Mermithidae</taxon>
        <taxon>Romanomermis</taxon>
    </lineage>
</organism>
<dbReference type="AlphaFoldDB" id="A0A915HHB4"/>
<dbReference type="WBParaSite" id="nRc.2.0.1.t01013-RA">
    <property type="protein sequence ID" value="nRc.2.0.1.t01013-RA"/>
    <property type="gene ID" value="nRc.2.0.1.g01013"/>
</dbReference>
<reference evidence="2" key="1">
    <citation type="submission" date="2022-11" db="UniProtKB">
        <authorList>
            <consortium name="WormBaseParasite"/>
        </authorList>
    </citation>
    <scope>IDENTIFICATION</scope>
</reference>
<keyword evidence="1" id="KW-1185">Reference proteome</keyword>
<proteinExistence type="predicted"/>